<feature type="domain" description="T6SS Phospholipase effector Tle1-like catalytic" evidence="1">
    <location>
        <begin position="14"/>
        <end position="311"/>
    </location>
</feature>
<proteinExistence type="predicted"/>
<dbReference type="PANTHER" id="PTHR33840:SF1">
    <property type="entry name" value="TLE1 PHOSPHOLIPASE DOMAIN-CONTAINING PROTEIN"/>
    <property type="match status" value="1"/>
</dbReference>
<accession>A0A8H6SVE6</accession>
<dbReference type="Pfam" id="PF09994">
    <property type="entry name" value="T6SS_Tle1-like_cat"/>
    <property type="match status" value="1"/>
</dbReference>
<dbReference type="EMBL" id="JACAZF010000004">
    <property type="protein sequence ID" value="KAF7306890.1"/>
    <property type="molecule type" value="Genomic_DNA"/>
</dbReference>
<evidence type="ECO:0000259" key="1">
    <source>
        <dbReference type="Pfam" id="PF09994"/>
    </source>
</evidence>
<organism evidence="2 3">
    <name type="scientific">Mycena indigotica</name>
    <dbReference type="NCBI Taxonomy" id="2126181"/>
    <lineage>
        <taxon>Eukaryota</taxon>
        <taxon>Fungi</taxon>
        <taxon>Dikarya</taxon>
        <taxon>Basidiomycota</taxon>
        <taxon>Agaricomycotina</taxon>
        <taxon>Agaricomycetes</taxon>
        <taxon>Agaricomycetidae</taxon>
        <taxon>Agaricales</taxon>
        <taxon>Marasmiineae</taxon>
        <taxon>Mycenaceae</taxon>
        <taxon>Mycena</taxon>
    </lineage>
</organism>
<dbReference type="AlphaFoldDB" id="A0A8H6SVE6"/>
<dbReference type="SUPFAM" id="SSF53474">
    <property type="entry name" value="alpha/beta-Hydrolases"/>
    <property type="match status" value="1"/>
</dbReference>
<dbReference type="Proteomes" id="UP000636479">
    <property type="component" value="Unassembled WGS sequence"/>
</dbReference>
<protein>
    <submittedName>
        <fullName evidence="2">DUF2235 domain-containing protein</fullName>
    </submittedName>
</protein>
<reference evidence="2" key="1">
    <citation type="submission" date="2020-05" db="EMBL/GenBank/DDBJ databases">
        <title>Mycena genomes resolve the evolution of fungal bioluminescence.</title>
        <authorList>
            <person name="Tsai I.J."/>
        </authorList>
    </citation>
    <scope>NUCLEOTIDE SEQUENCE</scope>
    <source>
        <strain evidence="2">171206Taipei</strain>
    </source>
</reference>
<dbReference type="InterPro" id="IPR029058">
    <property type="entry name" value="AB_hydrolase_fold"/>
</dbReference>
<dbReference type="RefSeq" id="XP_037221909.1">
    <property type="nucleotide sequence ID" value="XM_037361617.1"/>
</dbReference>
<dbReference type="OrthoDB" id="3057168at2759"/>
<dbReference type="GeneID" id="59344133"/>
<gene>
    <name evidence="2" type="ORF">MIND_00481500</name>
</gene>
<sequence>MTETTPRAQTRVRKRIIVCCDGTWQDGPFYAFVLGQQLTNNQEYPQETVKATLTSWFVRIARTINHEDARYNPPIPQIVFYQSGIGSEKGWYSEYIVGTTGATLGDKVEEAYAFIAHNYMPGDEIFLFGFSRGAYTARMVAMFIGLIGVLDRTDMDHFAGIFLACQKLGKTKDDTEKRTLKTQLHSWTGENSPGKNRTKAPDDNFSVKFVGVFETVGSLGLPQELTHRPGIQNVFGFNDRLLGEHIQYAYQALALNEPRADFDCCKFEQTSLAAQRGQTLSQCWFSGCHADVGGGYRNHDLADITLFWMAANVGDHLSLDYKYLGSLPQPAYPYGEQPPHDPRTGIFALSHKLQRKIPTQTNNVTHETIHASVLQQRTLSEVVDVDIVTHSHLVPPLLPLEDALRKHWASLGPPNSDDTASLQQHVKHIVTHTNTGLATESGQRIHENNWLGRLLHEVTNKLDY</sequence>
<name>A0A8H6SVE6_9AGAR</name>
<evidence type="ECO:0000313" key="2">
    <source>
        <dbReference type="EMBL" id="KAF7306890.1"/>
    </source>
</evidence>
<dbReference type="PANTHER" id="PTHR33840">
    <property type="match status" value="1"/>
</dbReference>
<dbReference type="InterPro" id="IPR018712">
    <property type="entry name" value="Tle1-like_cat"/>
</dbReference>
<keyword evidence="3" id="KW-1185">Reference proteome</keyword>
<evidence type="ECO:0000313" key="3">
    <source>
        <dbReference type="Proteomes" id="UP000636479"/>
    </source>
</evidence>
<comment type="caution">
    <text evidence="2">The sequence shown here is derived from an EMBL/GenBank/DDBJ whole genome shotgun (WGS) entry which is preliminary data.</text>
</comment>